<evidence type="ECO:0000259" key="11">
    <source>
        <dbReference type="PROSITE" id="PS50011"/>
    </source>
</evidence>
<dbReference type="GO" id="GO:0004674">
    <property type="term" value="F:protein serine/threonine kinase activity"/>
    <property type="evidence" value="ECO:0007669"/>
    <property type="project" value="UniProtKB-KW"/>
</dbReference>
<dbReference type="GO" id="GO:0005524">
    <property type="term" value="F:ATP binding"/>
    <property type="evidence" value="ECO:0007669"/>
    <property type="project" value="UniProtKB-KW"/>
</dbReference>
<evidence type="ECO:0000313" key="13">
    <source>
        <dbReference type="Proteomes" id="UP001150569"/>
    </source>
</evidence>
<dbReference type="InterPro" id="IPR050339">
    <property type="entry name" value="CC_SR_Kinase"/>
</dbReference>
<dbReference type="InterPro" id="IPR000719">
    <property type="entry name" value="Prot_kinase_dom"/>
</dbReference>
<feature type="compositionally biased region" description="Basic and acidic residues" evidence="10">
    <location>
        <begin position="51"/>
        <end position="60"/>
    </location>
</feature>
<feature type="region of interest" description="Disordered" evidence="10">
    <location>
        <begin position="675"/>
        <end position="794"/>
    </location>
</feature>
<feature type="compositionally biased region" description="Pro residues" evidence="10">
    <location>
        <begin position="1"/>
        <end position="18"/>
    </location>
</feature>
<comment type="caution">
    <text evidence="12">The sequence shown here is derived from an EMBL/GenBank/DDBJ whole genome shotgun (WGS) entry which is preliminary data.</text>
</comment>
<dbReference type="EMBL" id="JANBPT010000439">
    <property type="protein sequence ID" value="KAJ1920595.1"/>
    <property type="molecule type" value="Genomic_DNA"/>
</dbReference>
<dbReference type="Pfam" id="PF00069">
    <property type="entry name" value="Pkinase"/>
    <property type="match status" value="2"/>
</dbReference>
<evidence type="ECO:0000256" key="5">
    <source>
        <dbReference type="ARBA" id="ARBA00022777"/>
    </source>
</evidence>
<dbReference type="Gene3D" id="3.30.200.20">
    <property type="entry name" value="Phosphorylase Kinase, domain 1"/>
    <property type="match status" value="1"/>
</dbReference>
<keyword evidence="2" id="KW-0723">Serine/threonine-protein kinase</keyword>
<feature type="compositionally biased region" description="Low complexity" evidence="10">
    <location>
        <begin position="778"/>
        <end position="787"/>
    </location>
</feature>
<dbReference type="FunFam" id="3.30.200.20:FF:000306">
    <property type="entry name" value="IKS protein kinase"/>
    <property type="match status" value="1"/>
</dbReference>
<evidence type="ECO:0000256" key="2">
    <source>
        <dbReference type="ARBA" id="ARBA00022527"/>
    </source>
</evidence>
<keyword evidence="13" id="KW-1185">Reference proteome</keyword>
<dbReference type="InterPro" id="IPR008271">
    <property type="entry name" value="Ser/Thr_kinase_AS"/>
</dbReference>
<protein>
    <recommendedName>
        <fullName evidence="1">non-specific serine/threonine protein kinase</fullName>
        <ecNumber evidence="1">2.7.11.1</ecNumber>
    </recommendedName>
</protein>
<keyword evidence="3" id="KW-0808">Transferase</keyword>
<evidence type="ECO:0000313" key="12">
    <source>
        <dbReference type="EMBL" id="KAJ1920595.1"/>
    </source>
</evidence>
<evidence type="ECO:0000256" key="3">
    <source>
        <dbReference type="ARBA" id="ARBA00022679"/>
    </source>
</evidence>
<comment type="catalytic activity">
    <reaction evidence="9">
        <text>L-seryl-[protein] + ATP = O-phospho-L-seryl-[protein] + ADP + H(+)</text>
        <dbReference type="Rhea" id="RHEA:17989"/>
        <dbReference type="Rhea" id="RHEA-COMP:9863"/>
        <dbReference type="Rhea" id="RHEA-COMP:11604"/>
        <dbReference type="ChEBI" id="CHEBI:15378"/>
        <dbReference type="ChEBI" id="CHEBI:29999"/>
        <dbReference type="ChEBI" id="CHEBI:30616"/>
        <dbReference type="ChEBI" id="CHEBI:83421"/>
        <dbReference type="ChEBI" id="CHEBI:456216"/>
        <dbReference type="EC" id="2.7.11.1"/>
    </reaction>
</comment>
<feature type="compositionally biased region" description="Basic and acidic residues" evidence="10">
    <location>
        <begin position="712"/>
        <end position="722"/>
    </location>
</feature>
<feature type="region of interest" description="Disordered" evidence="10">
    <location>
        <begin position="234"/>
        <end position="288"/>
    </location>
</feature>
<feature type="compositionally biased region" description="Low complexity" evidence="10">
    <location>
        <begin position="701"/>
        <end position="711"/>
    </location>
</feature>
<feature type="domain" description="Protein kinase" evidence="11">
    <location>
        <begin position="568"/>
        <end position="1009"/>
    </location>
</feature>
<feature type="compositionally biased region" description="Low complexity" evidence="10">
    <location>
        <begin position="19"/>
        <end position="34"/>
    </location>
</feature>
<feature type="region of interest" description="Disordered" evidence="10">
    <location>
        <begin position="1071"/>
        <end position="1097"/>
    </location>
</feature>
<comment type="catalytic activity">
    <reaction evidence="8">
        <text>L-threonyl-[protein] + ATP = O-phospho-L-threonyl-[protein] + ADP + H(+)</text>
        <dbReference type="Rhea" id="RHEA:46608"/>
        <dbReference type="Rhea" id="RHEA-COMP:11060"/>
        <dbReference type="Rhea" id="RHEA-COMP:11605"/>
        <dbReference type="ChEBI" id="CHEBI:15378"/>
        <dbReference type="ChEBI" id="CHEBI:30013"/>
        <dbReference type="ChEBI" id="CHEBI:30616"/>
        <dbReference type="ChEBI" id="CHEBI:61977"/>
        <dbReference type="ChEBI" id="CHEBI:456216"/>
        <dbReference type="EC" id="2.7.11.1"/>
    </reaction>
</comment>
<feature type="compositionally biased region" description="Low complexity" evidence="10">
    <location>
        <begin position="736"/>
        <end position="757"/>
    </location>
</feature>
<name>A0A9W8A3Z3_9FUNG</name>
<feature type="compositionally biased region" description="Polar residues" evidence="10">
    <location>
        <begin position="1075"/>
        <end position="1093"/>
    </location>
</feature>
<dbReference type="SUPFAM" id="SSF56112">
    <property type="entry name" value="Protein kinase-like (PK-like)"/>
    <property type="match status" value="1"/>
</dbReference>
<feature type="compositionally biased region" description="Basic residues" evidence="10">
    <location>
        <begin position="723"/>
        <end position="735"/>
    </location>
</feature>
<keyword evidence="5 12" id="KW-0418">Kinase</keyword>
<keyword evidence="6" id="KW-0067">ATP-binding</keyword>
<feature type="region of interest" description="Disordered" evidence="10">
    <location>
        <begin position="947"/>
        <end position="978"/>
    </location>
</feature>
<evidence type="ECO:0000256" key="7">
    <source>
        <dbReference type="ARBA" id="ARBA00037982"/>
    </source>
</evidence>
<evidence type="ECO:0000256" key="6">
    <source>
        <dbReference type="ARBA" id="ARBA00022840"/>
    </source>
</evidence>
<feature type="region of interest" description="Disordered" evidence="10">
    <location>
        <begin position="1"/>
        <end position="115"/>
    </location>
</feature>
<feature type="region of interest" description="Disordered" evidence="10">
    <location>
        <begin position="133"/>
        <end position="186"/>
    </location>
</feature>
<sequence>MPEPPPPPPPLPPPPPNLPLTSNSLTSLSSTAPSPAVPGPNSPTKRVRKAHSFENADRGRAKQRRIPRKEDGQSPTAKTPGTPGSPRFTPDSSSRRRRGDKTGRGKGGYTRWRFGSDPTHQLSAAQVHAFALSSQPGPGYHHPPGPHDSVTVSIDPFHDAISPELDPPPSVAGTNVPAGPPSTVSEHQVVRYSPTWTVILRRPQHNQMVLFHPERNHVMVQPYIPTRRALTAGNDVNTAPIPNEELSNDTRDLGYSAESSSEEAAAPTFVTASRSRSRSRPRYPPPESGSFVCPLCRRPFDMRSAPNYPSHASEYYSHDPYYTALRRTLGSGQGSRRGLFPPPPSDGLGPWSSFTSSEGGPTGPALPTQPPANFSGESAADYMDRNYFRLLATLPRSPLLTPDTAYPLAPNGRRRRLHSADERLEGSPDHVVATWPAIRPAHPGAQDGEFMAAAPLPHQRPSTTTVTTSTSTSTAVARVTGPAPPFGHHYGVESPLGLPVPMITYRSEDLRQLDASAAGDDSSPAGEPGSDSGGVEAKGEVRGAPPPVPRVTHLSPGIYNQGYYANFFIEEKKLGKGLRGSVYLCQHVLDNIPLGQYAVKKVAVGDDKAWLKRMLREVKLLETLRHPNIVDYKHSWVELQQLTRFGPKVPCLFILMDCANGGNLEEYVEGDRRHCVSAPRSPTTAASGDQVGGNKRHPRSPTESDPPSDSTRSQRDIVEERKRQVRLARLRRRQSRGPGTPGPSASSPAPPVSDRVSSPPPSLTGMADRRGEAGLAVPPSTTAADAPLLPPTSPLPTGPRLLSLLEICTMFQDICHGLHHLHSLGIIHRDIKPPNLLLHYANPHNRSVIPRVILTDFGECEDTAAHRESGRRTGATGTLEFMAPELIQTDRDGHFLDAYSVKADVWSLGMILHYLCYSRLPYSQVEDVDVLRLEILALRNVHVPPPLPGSRQGAGLGASAGRKDKVGSAPTNSRSPAIPEPLNELIRILLNPRPEARPEVSEILRSPQWRSFEATVKAAYMPPVESTVTPPNAVYFDENPCGLPEIAFEKPFPSTTATSAGPKVTEGFLSAATGGVNSSGTMQPLGSSPSTTDAPRDAGTIITPALLAAEPVAITDGAHAQEKVRELNVTQSDVASVLPEGSDGADTVAYLDRMHSYLEHHVGPVLSPVRSSLSPRRAQYLKTLAFVLKVEYRLNLCLV</sequence>
<dbReference type="PROSITE" id="PS50011">
    <property type="entry name" value="PROTEIN_KINASE_DOM"/>
    <property type="match status" value="1"/>
</dbReference>
<accession>A0A9W8A3Z3</accession>
<dbReference type="GO" id="GO:0005737">
    <property type="term" value="C:cytoplasm"/>
    <property type="evidence" value="ECO:0007669"/>
    <property type="project" value="TreeGrafter"/>
</dbReference>
<keyword evidence="4" id="KW-0547">Nucleotide-binding</keyword>
<dbReference type="PROSITE" id="PS00108">
    <property type="entry name" value="PROTEIN_KINASE_ST"/>
    <property type="match status" value="1"/>
</dbReference>
<evidence type="ECO:0000256" key="9">
    <source>
        <dbReference type="ARBA" id="ARBA00048679"/>
    </source>
</evidence>
<dbReference type="OrthoDB" id="1405469at2759"/>
<dbReference type="AlphaFoldDB" id="A0A9W8A3Z3"/>
<dbReference type="Proteomes" id="UP001150569">
    <property type="component" value="Unassembled WGS sequence"/>
</dbReference>
<feature type="compositionally biased region" description="Low complexity" evidence="10">
    <location>
        <begin position="256"/>
        <end position="266"/>
    </location>
</feature>
<dbReference type="PANTHER" id="PTHR11042:SF138">
    <property type="entry name" value="SERINE_THREONINE-PROTEIN KINASE IKS1-RELATED"/>
    <property type="match status" value="1"/>
</dbReference>
<organism evidence="12 13">
    <name type="scientific">Tieghemiomyces parasiticus</name>
    <dbReference type="NCBI Taxonomy" id="78921"/>
    <lineage>
        <taxon>Eukaryota</taxon>
        <taxon>Fungi</taxon>
        <taxon>Fungi incertae sedis</taxon>
        <taxon>Zoopagomycota</taxon>
        <taxon>Kickxellomycotina</taxon>
        <taxon>Dimargaritomycetes</taxon>
        <taxon>Dimargaritales</taxon>
        <taxon>Dimargaritaceae</taxon>
        <taxon>Tieghemiomyces</taxon>
    </lineage>
</organism>
<dbReference type="SMART" id="SM00220">
    <property type="entry name" value="S_TKc"/>
    <property type="match status" value="1"/>
</dbReference>
<reference evidence="12" key="1">
    <citation type="submission" date="2022-07" db="EMBL/GenBank/DDBJ databases">
        <title>Phylogenomic reconstructions and comparative analyses of Kickxellomycotina fungi.</title>
        <authorList>
            <person name="Reynolds N.K."/>
            <person name="Stajich J.E."/>
            <person name="Barry K."/>
            <person name="Grigoriev I.V."/>
            <person name="Crous P."/>
            <person name="Smith M.E."/>
        </authorList>
    </citation>
    <scope>NUCLEOTIDE SEQUENCE</scope>
    <source>
        <strain evidence="12">RSA 861</strain>
    </source>
</reference>
<gene>
    <name evidence="12" type="primary">IKS1_2</name>
    <name evidence="12" type="ORF">IWQ60_006957</name>
</gene>
<dbReference type="InterPro" id="IPR011009">
    <property type="entry name" value="Kinase-like_dom_sf"/>
</dbReference>
<dbReference type="PANTHER" id="PTHR11042">
    <property type="entry name" value="EUKARYOTIC TRANSLATION INITIATION FACTOR 2-ALPHA KINASE EIF2-ALPHA KINASE -RELATED"/>
    <property type="match status" value="1"/>
</dbReference>
<evidence type="ECO:0000256" key="10">
    <source>
        <dbReference type="SAM" id="MobiDB-lite"/>
    </source>
</evidence>
<evidence type="ECO:0000256" key="4">
    <source>
        <dbReference type="ARBA" id="ARBA00022741"/>
    </source>
</evidence>
<proteinExistence type="inferred from homology"/>
<dbReference type="EC" id="2.7.11.1" evidence="1"/>
<dbReference type="Gene3D" id="1.10.510.10">
    <property type="entry name" value="Transferase(Phosphotransferase) domain 1"/>
    <property type="match status" value="1"/>
</dbReference>
<feature type="region of interest" description="Disordered" evidence="10">
    <location>
        <begin position="515"/>
        <end position="553"/>
    </location>
</feature>
<evidence type="ECO:0000256" key="8">
    <source>
        <dbReference type="ARBA" id="ARBA00047899"/>
    </source>
</evidence>
<feature type="region of interest" description="Disordered" evidence="10">
    <location>
        <begin position="330"/>
        <end position="375"/>
    </location>
</feature>
<dbReference type="GO" id="GO:0005634">
    <property type="term" value="C:nucleus"/>
    <property type="evidence" value="ECO:0007669"/>
    <property type="project" value="TreeGrafter"/>
</dbReference>
<evidence type="ECO:0000256" key="1">
    <source>
        <dbReference type="ARBA" id="ARBA00012513"/>
    </source>
</evidence>
<comment type="similarity">
    <text evidence="7">Belongs to the protein kinase superfamily. Ser/Thr protein kinase family. GCN2 subfamily.</text>
</comment>